<dbReference type="InterPro" id="IPR000172">
    <property type="entry name" value="GMC_OxRdtase_N"/>
</dbReference>
<dbReference type="Proteomes" id="UP000728032">
    <property type="component" value="Unassembled WGS sequence"/>
</dbReference>
<evidence type="ECO:0000259" key="6">
    <source>
        <dbReference type="PROSITE" id="PS00624"/>
    </source>
</evidence>
<feature type="transmembrane region" description="Helical" evidence="5">
    <location>
        <begin position="12"/>
        <end position="35"/>
    </location>
</feature>
<sequence length="368" mass="41061">MFFSRIINSLIRSLAGLPATVPYFALIPAVILYLIHSQRQHLSYVDRHPLQPHYDYIVIGGGSGGSVMASRLSELNTTTVLLLEAGPAENIISDIPRMALFLQKTPIDWQFMAEPQEKSCFGLRGRRQPWPRGHVMGGTSVLNTMLYSRGNHRDYDHWAANGCRGWSWADIFPYFIKAENNTDPALVGTGYHGVDGPLEVTNEGYCEVVSKAFRDSGPYFGYPIGSSTGAEQSVFELPQRTIRNGERLSVARAYLEPVAARRPNLHIFTKSFVTKVLFNDEKRAVGVEFVRYGRKHVVWVRKEVILSAGTVMSPKVLMLSGIGHKDHLESMGIKVVADLPVGDNLMDHVASSVVFTLNDTVSYDMMRE</sequence>
<keyword evidence="5" id="KW-1133">Transmembrane helix</keyword>
<dbReference type="GO" id="GO:0050660">
    <property type="term" value="F:flavin adenine dinucleotide binding"/>
    <property type="evidence" value="ECO:0007669"/>
    <property type="project" value="InterPro"/>
</dbReference>
<dbReference type="PROSITE" id="PS00624">
    <property type="entry name" value="GMC_OXRED_2"/>
    <property type="match status" value="1"/>
</dbReference>
<evidence type="ECO:0000256" key="1">
    <source>
        <dbReference type="ARBA" id="ARBA00001974"/>
    </source>
</evidence>
<keyword evidence="4" id="KW-0274">FAD</keyword>
<name>A0A7R9MK84_9ACAR</name>
<dbReference type="EMBL" id="CAJPVJ010023274">
    <property type="protein sequence ID" value="CAG2178460.1"/>
    <property type="molecule type" value="Genomic_DNA"/>
</dbReference>
<dbReference type="PANTHER" id="PTHR11552">
    <property type="entry name" value="GLUCOSE-METHANOL-CHOLINE GMC OXIDOREDUCTASE"/>
    <property type="match status" value="1"/>
</dbReference>
<dbReference type="AlphaFoldDB" id="A0A7R9MK84"/>
<comment type="cofactor">
    <cofactor evidence="1">
        <name>FAD</name>
        <dbReference type="ChEBI" id="CHEBI:57692"/>
    </cofactor>
</comment>
<dbReference type="EMBL" id="OC938099">
    <property type="protein sequence ID" value="CAD7661324.1"/>
    <property type="molecule type" value="Genomic_DNA"/>
</dbReference>
<keyword evidence="5" id="KW-0472">Membrane</keyword>
<dbReference type="GO" id="GO:0016614">
    <property type="term" value="F:oxidoreductase activity, acting on CH-OH group of donors"/>
    <property type="evidence" value="ECO:0007669"/>
    <property type="project" value="InterPro"/>
</dbReference>
<evidence type="ECO:0000313" key="7">
    <source>
        <dbReference type="EMBL" id="CAD7661324.1"/>
    </source>
</evidence>
<dbReference type="Gene3D" id="3.50.50.60">
    <property type="entry name" value="FAD/NAD(P)-binding domain"/>
    <property type="match status" value="1"/>
</dbReference>
<evidence type="ECO:0000256" key="5">
    <source>
        <dbReference type="SAM" id="Phobius"/>
    </source>
</evidence>
<comment type="similarity">
    <text evidence="2">Belongs to the GMC oxidoreductase family.</text>
</comment>
<dbReference type="InterPro" id="IPR012132">
    <property type="entry name" value="GMC_OxRdtase"/>
</dbReference>
<protein>
    <recommendedName>
        <fullName evidence="6">Glucose-methanol-choline oxidoreductase N-terminal domain-containing protein</fullName>
    </recommendedName>
</protein>
<keyword evidence="5" id="KW-0812">Transmembrane</keyword>
<organism evidence="7">
    <name type="scientific">Oppiella nova</name>
    <dbReference type="NCBI Taxonomy" id="334625"/>
    <lineage>
        <taxon>Eukaryota</taxon>
        <taxon>Metazoa</taxon>
        <taxon>Ecdysozoa</taxon>
        <taxon>Arthropoda</taxon>
        <taxon>Chelicerata</taxon>
        <taxon>Arachnida</taxon>
        <taxon>Acari</taxon>
        <taxon>Acariformes</taxon>
        <taxon>Sarcoptiformes</taxon>
        <taxon>Oribatida</taxon>
        <taxon>Brachypylina</taxon>
        <taxon>Oppioidea</taxon>
        <taxon>Oppiidae</taxon>
        <taxon>Oppiella</taxon>
    </lineage>
</organism>
<accession>A0A7R9MK84</accession>
<dbReference type="Pfam" id="PF00732">
    <property type="entry name" value="GMC_oxred_N"/>
    <property type="match status" value="1"/>
</dbReference>
<proteinExistence type="inferred from homology"/>
<evidence type="ECO:0000313" key="8">
    <source>
        <dbReference type="Proteomes" id="UP000728032"/>
    </source>
</evidence>
<keyword evidence="3" id="KW-0285">Flavoprotein</keyword>
<feature type="non-terminal residue" evidence="7">
    <location>
        <position position="1"/>
    </location>
</feature>
<dbReference type="InterPro" id="IPR036188">
    <property type="entry name" value="FAD/NAD-bd_sf"/>
</dbReference>
<evidence type="ECO:0000256" key="4">
    <source>
        <dbReference type="ARBA" id="ARBA00022827"/>
    </source>
</evidence>
<reference evidence="7" key="1">
    <citation type="submission" date="2020-11" db="EMBL/GenBank/DDBJ databases">
        <authorList>
            <person name="Tran Van P."/>
        </authorList>
    </citation>
    <scope>NUCLEOTIDE SEQUENCE</scope>
</reference>
<dbReference type="PANTHER" id="PTHR11552:SF147">
    <property type="entry name" value="CHOLINE DEHYDROGENASE, MITOCHONDRIAL"/>
    <property type="match status" value="1"/>
</dbReference>
<feature type="domain" description="Glucose-methanol-choline oxidoreductase N-terminal" evidence="6">
    <location>
        <begin position="309"/>
        <end position="323"/>
    </location>
</feature>
<evidence type="ECO:0000256" key="2">
    <source>
        <dbReference type="ARBA" id="ARBA00010790"/>
    </source>
</evidence>
<keyword evidence="8" id="KW-1185">Reference proteome</keyword>
<dbReference type="SUPFAM" id="SSF51905">
    <property type="entry name" value="FAD/NAD(P)-binding domain"/>
    <property type="match status" value="1"/>
</dbReference>
<gene>
    <name evidence="7" type="ORF">ONB1V03_LOCUS17885</name>
</gene>
<evidence type="ECO:0000256" key="3">
    <source>
        <dbReference type="ARBA" id="ARBA00022630"/>
    </source>
</evidence>
<dbReference type="OrthoDB" id="269227at2759"/>